<organism evidence="1 2">
    <name type="scientific">Phanerochaete sordida</name>
    <dbReference type="NCBI Taxonomy" id="48140"/>
    <lineage>
        <taxon>Eukaryota</taxon>
        <taxon>Fungi</taxon>
        <taxon>Dikarya</taxon>
        <taxon>Basidiomycota</taxon>
        <taxon>Agaricomycotina</taxon>
        <taxon>Agaricomycetes</taxon>
        <taxon>Polyporales</taxon>
        <taxon>Phanerochaetaceae</taxon>
        <taxon>Phanerochaete</taxon>
    </lineage>
</organism>
<dbReference type="AlphaFoldDB" id="A0A9P3GS14"/>
<name>A0A9P3GS14_9APHY</name>
<proteinExistence type="predicted"/>
<gene>
    <name evidence="1" type="ORF">PsYK624_171230</name>
</gene>
<evidence type="ECO:0000313" key="1">
    <source>
        <dbReference type="EMBL" id="GJF00821.1"/>
    </source>
</evidence>
<protein>
    <submittedName>
        <fullName evidence="1">Uncharacterized protein</fullName>
    </submittedName>
</protein>
<dbReference type="Proteomes" id="UP000703269">
    <property type="component" value="Unassembled WGS sequence"/>
</dbReference>
<evidence type="ECO:0000313" key="2">
    <source>
        <dbReference type="Proteomes" id="UP000703269"/>
    </source>
</evidence>
<reference evidence="1 2" key="1">
    <citation type="submission" date="2021-08" db="EMBL/GenBank/DDBJ databases">
        <title>Draft Genome Sequence of Phanerochaete sordida strain YK-624.</title>
        <authorList>
            <person name="Mori T."/>
            <person name="Dohra H."/>
            <person name="Suzuki T."/>
            <person name="Kawagishi H."/>
            <person name="Hirai H."/>
        </authorList>
    </citation>
    <scope>NUCLEOTIDE SEQUENCE [LARGE SCALE GENOMIC DNA]</scope>
    <source>
        <strain evidence="1 2">YK-624</strain>
    </source>
</reference>
<dbReference type="EMBL" id="BPQB01000208">
    <property type="protein sequence ID" value="GJF00821.1"/>
    <property type="molecule type" value="Genomic_DNA"/>
</dbReference>
<sequence length="70" mass="7480">MDRGKTRGLTSACGGPCASSARHAVHRSLSSGSYSHRSVLEGFGKRHDAIASARAFARASRCRTRSDGFR</sequence>
<accession>A0A9P3GS14</accession>
<keyword evidence="2" id="KW-1185">Reference proteome</keyword>
<comment type="caution">
    <text evidence="1">The sequence shown here is derived from an EMBL/GenBank/DDBJ whole genome shotgun (WGS) entry which is preliminary data.</text>
</comment>